<dbReference type="CDD" id="cd00887">
    <property type="entry name" value="MoeA"/>
    <property type="match status" value="1"/>
</dbReference>
<evidence type="ECO:0000256" key="8">
    <source>
        <dbReference type="ARBA" id="ARBA00047317"/>
    </source>
</evidence>
<dbReference type="InterPro" id="IPR005111">
    <property type="entry name" value="MoeA_C_domain_IV"/>
</dbReference>
<evidence type="ECO:0000256" key="9">
    <source>
        <dbReference type="RuleBase" id="RU365090"/>
    </source>
</evidence>
<dbReference type="Pfam" id="PF00994">
    <property type="entry name" value="MoCF_biosynth"/>
    <property type="match status" value="1"/>
</dbReference>
<dbReference type="Proteomes" id="UP001596022">
    <property type="component" value="Unassembled WGS sequence"/>
</dbReference>
<keyword evidence="7 9" id="KW-0501">Molybdenum cofactor biosynthesis</keyword>
<dbReference type="InterPro" id="IPR001453">
    <property type="entry name" value="MoaB/Mog_dom"/>
</dbReference>
<comment type="catalytic activity">
    <reaction evidence="8">
        <text>adenylyl-molybdopterin + molybdate = Mo-molybdopterin + AMP + H(+)</text>
        <dbReference type="Rhea" id="RHEA:35047"/>
        <dbReference type="ChEBI" id="CHEBI:15378"/>
        <dbReference type="ChEBI" id="CHEBI:36264"/>
        <dbReference type="ChEBI" id="CHEBI:62727"/>
        <dbReference type="ChEBI" id="CHEBI:71302"/>
        <dbReference type="ChEBI" id="CHEBI:456215"/>
        <dbReference type="EC" id="2.10.1.1"/>
    </reaction>
</comment>
<dbReference type="EC" id="2.10.1.1" evidence="4 9"/>
<dbReference type="Pfam" id="PF03453">
    <property type="entry name" value="MoeA_N"/>
    <property type="match status" value="1"/>
</dbReference>
<dbReference type="Gene3D" id="3.90.105.10">
    <property type="entry name" value="Molybdopterin biosynthesis moea protein, domain 2"/>
    <property type="match status" value="1"/>
</dbReference>
<proteinExistence type="inferred from homology"/>
<comment type="function">
    <text evidence="1 9">Catalyzes the insertion of molybdate into adenylated molybdopterin with the concomitant release of AMP.</text>
</comment>
<dbReference type="NCBIfam" id="NF045515">
    <property type="entry name" value="Glp_gephyrin"/>
    <property type="match status" value="1"/>
</dbReference>
<dbReference type="InterPro" id="IPR038987">
    <property type="entry name" value="MoeA-like"/>
</dbReference>
<comment type="pathway">
    <text evidence="2 9">Cofactor biosynthesis; molybdopterin biosynthesis.</text>
</comment>
<organism evidence="11 12">
    <name type="scientific">Camelliibacillus cellulosilyticus</name>
    <dbReference type="NCBI Taxonomy" id="2174486"/>
    <lineage>
        <taxon>Bacteria</taxon>
        <taxon>Bacillati</taxon>
        <taxon>Bacillota</taxon>
        <taxon>Bacilli</taxon>
        <taxon>Bacillales</taxon>
        <taxon>Sporolactobacillaceae</taxon>
        <taxon>Camelliibacillus</taxon>
    </lineage>
</organism>
<evidence type="ECO:0000256" key="5">
    <source>
        <dbReference type="ARBA" id="ARBA00021108"/>
    </source>
</evidence>
<gene>
    <name evidence="11" type="primary">glp</name>
    <name evidence="11" type="ORF">ACFO4N_15370</name>
</gene>
<keyword evidence="9" id="KW-0479">Metal-binding</keyword>
<dbReference type="Gene3D" id="2.170.190.11">
    <property type="entry name" value="Molybdopterin biosynthesis moea protein, domain 3"/>
    <property type="match status" value="1"/>
</dbReference>
<dbReference type="NCBIfam" id="TIGR00177">
    <property type="entry name" value="molyb_syn"/>
    <property type="match status" value="1"/>
</dbReference>
<evidence type="ECO:0000313" key="11">
    <source>
        <dbReference type="EMBL" id="MFC4620092.1"/>
    </source>
</evidence>
<keyword evidence="12" id="KW-1185">Reference proteome</keyword>
<evidence type="ECO:0000256" key="1">
    <source>
        <dbReference type="ARBA" id="ARBA00002901"/>
    </source>
</evidence>
<keyword evidence="9" id="KW-0460">Magnesium</keyword>
<keyword evidence="9" id="KW-0808">Transferase</keyword>
<evidence type="ECO:0000256" key="7">
    <source>
        <dbReference type="ARBA" id="ARBA00023150"/>
    </source>
</evidence>
<dbReference type="InterPro" id="IPR036425">
    <property type="entry name" value="MoaB/Mog-like_dom_sf"/>
</dbReference>
<dbReference type="InterPro" id="IPR005110">
    <property type="entry name" value="MoeA_linker/N"/>
</dbReference>
<comment type="cofactor">
    <cofactor evidence="9">
        <name>Mg(2+)</name>
        <dbReference type="ChEBI" id="CHEBI:18420"/>
    </cofactor>
</comment>
<name>A0ABV9GQ11_9BACL</name>
<evidence type="ECO:0000256" key="4">
    <source>
        <dbReference type="ARBA" id="ARBA00013269"/>
    </source>
</evidence>
<feature type="domain" description="MoaB/Mog" evidence="10">
    <location>
        <begin position="186"/>
        <end position="324"/>
    </location>
</feature>
<dbReference type="RefSeq" id="WP_376847190.1">
    <property type="nucleotide sequence ID" value="NZ_JBHSFW010000016.1"/>
</dbReference>
<evidence type="ECO:0000313" key="12">
    <source>
        <dbReference type="Proteomes" id="UP001596022"/>
    </source>
</evidence>
<dbReference type="Gene3D" id="2.40.340.10">
    <property type="entry name" value="MoeA, C-terminal, domain IV"/>
    <property type="match status" value="1"/>
</dbReference>
<sequence>MVLHRKPIAVEEAVRQVMEQAVPLGTTEKELVDCDEHDVLAEPVIADHDVPPFDRSPYDGFAIRAVDTKKASREHPVTLNVIEAIGAGEVAKHAVNEGTAIRIMTGAALPEGADAIVKLELARENGDTIEINRPFFSGDNISWKGEDTKAGTPLIEAGSQITAGVSAVLATFGYARIRVFRRPRVGVIATGSELLDITEPLVPGKIRNSNAYMVLAQIKKTGAIPIHIGQCPDDFDASYKVMKDSLERVDLLMTTGGVSVGDFDFLPAIYEKLGAKVLFNKVAMRPGSVTTVARLNNQLLFGLSGNPSACFVGFELFAAPYIRALMGNRTPYLSKMKAVLTHDFPKANPYARFVRSQITLDADRQWSTVTPVGLDKSGVVTSLARANALTVLPGRTSGFTKGDIVETLLLNGERSAVFTLENLSNRRL</sequence>
<dbReference type="SMART" id="SM00852">
    <property type="entry name" value="MoCF_biosynth"/>
    <property type="match status" value="1"/>
</dbReference>
<evidence type="ECO:0000259" key="10">
    <source>
        <dbReference type="SMART" id="SM00852"/>
    </source>
</evidence>
<evidence type="ECO:0000256" key="2">
    <source>
        <dbReference type="ARBA" id="ARBA00005046"/>
    </source>
</evidence>
<keyword evidence="6 9" id="KW-0500">Molybdenum</keyword>
<dbReference type="PANTHER" id="PTHR10192:SF5">
    <property type="entry name" value="GEPHYRIN"/>
    <property type="match status" value="1"/>
</dbReference>
<dbReference type="Gene3D" id="3.40.980.10">
    <property type="entry name" value="MoaB/Mog-like domain"/>
    <property type="match status" value="1"/>
</dbReference>
<dbReference type="InterPro" id="IPR036135">
    <property type="entry name" value="MoeA_linker/N_sf"/>
</dbReference>
<accession>A0ABV9GQ11</accession>
<comment type="caution">
    <text evidence="11">The sequence shown here is derived from an EMBL/GenBank/DDBJ whole genome shotgun (WGS) entry which is preliminary data.</text>
</comment>
<dbReference type="Pfam" id="PF03454">
    <property type="entry name" value="MoeA_C"/>
    <property type="match status" value="1"/>
</dbReference>
<dbReference type="SUPFAM" id="SSF53218">
    <property type="entry name" value="Molybdenum cofactor biosynthesis proteins"/>
    <property type="match status" value="1"/>
</dbReference>
<evidence type="ECO:0000256" key="6">
    <source>
        <dbReference type="ARBA" id="ARBA00022505"/>
    </source>
</evidence>
<reference evidence="12" key="1">
    <citation type="journal article" date="2019" name="Int. J. Syst. Evol. Microbiol.">
        <title>The Global Catalogue of Microorganisms (GCM) 10K type strain sequencing project: providing services to taxonomists for standard genome sequencing and annotation.</title>
        <authorList>
            <consortium name="The Broad Institute Genomics Platform"/>
            <consortium name="The Broad Institute Genome Sequencing Center for Infectious Disease"/>
            <person name="Wu L."/>
            <person name="Ma J."/>
        </authorList>
    </citation>
    <scope>NUCLEOTIDE SEQUENCE [LARGE SCALE GENOMIC DNA]</scope>
    <source>
        <strain evidence="12">CGMCC 1.16306</strain>
    </source>
</reference>
<comment type="similarity">
    <text evidence="3 9">Belongs to the MoeA family.</text>
</comment>
<protein>
    <recommendedName>
        <fullName evidence="5 9">Molybdopterin molybdenumtransferase</fullName>
        <ecNumber evidence="4 9">2.10.1.1</ecNumber>
    </recommendedName>
</protein>
<dbReference type="SUPFAM" id="SSF63867">
    <property type="entry name" value="MoeA C-terminal domain-like"/>
    <property type="match status" value="1"/>
</dbReference>
<dbReference type="SUPFAM" id="SSF63882">
    <property type="entry name" value="MoeA N-terminal region -like"/>
    <property type="match status" value="1"/>
</dbReference>
<evidence type="ECO:0000256" key="3">
    <source>
        <dbReference type="ARBA" id="ARBA00010763"/>
    </source>
</evidence>
<dbReference type="PANTHER" id="PTHR10192">
    <property type="entry name" value="MOLYBDOPTERIN BIOSYNTHESIS PROTEIN"/>
    <property type="match status" value="1"/>
</dbReference>
<dbReference type="EMBL" id="JBHSFW010000016">
    <property type="protein sequence ID" value="MFC4620092.1"/>
    <property type="molecule type" value="Genomic_DNA"/>
</dbReference>
<dbReference type="InterPro" id="IPR036688">
    <property type="entry name" value="MoeA_C_domain_IV_sf"/>
</dbReference>